<feature type="transmembrane region" description="Helical" evidence="1">
    <location>
        <begin position="15"/>
        <end position="40"/>
    </location>
</feature>
<accession>A0A7W5FIE7</accession>
<dbReference type="RefSeq" id="WP_183225704.1">
    <property type="nucleotide sequence ID" value="NZ_BMPW01000010.1"/>
</dbReference>
<evidence type="ECO:0000313" key="3">
    <source>
        <dbReference type="Proteomes" id="UP000590749"/>
    </source>
</evidence>
<organism evidence="2 3">
    <name type="scientific">Actinoplanes campanulatus</name>
    <dbReference type="NCBI Taxonomy" id="113559"/>
    <lineage>
        <taxon>Bacteria</taxon>
        <taxon>Bacillati</taxon>
        <taxon>Actinomycetota</taxon>
        <taxon>Actinomycetes</taxon>
        <taxon>Micromonosporales</taxon>
        <taxon>Micromonosporaceae</taxon>
        <taxon>Actinoplanes</taxon>
    </lineage>
</organism>
<comment type="caution">
    <text evidence="2">The sequence shown here is derived from an EMBL/GenBank/DDBJ whole genome shotgun (WGS) entry which is preliminary data.</text>
</comment>
<reference evidence="2 3" key="1">
    <citation type="submission" date="2020-08" db="EMBL/GenBank/DDBJ databases">
        <title>Genomic Encyclopedia of Type Strains, Phase III (KMG-III): the genomes of soil and plant-associated and newly described type strains.</title>
        <authorList>
            <person name="Whitman W."/>
        </authorList>
    </citation>
    <scope>NUCLEOTIDE SEQUENCE [LARGE SCALE GENOMIC DNA]</scope>
    <source>
        <strain evidence="2 3">CECT 3287</strain>
    </source>
</reference>
<evidence type="ECO:0000256" key="1">
    <source>
        <dbReference type="SAM" id="Phobius"/>
    </source>
</evidence>
<dbReference type="GO" id="GO:0051301">
    <property type="term" value="P:cell division"/>
    <property type="evidence" value="ECO:0007669"/>
    <property type="project" value="UniProtKB-KW"/>
</dbReference>
<sequence>MTDGEVFDVERNRRWLLLLAVAAVTLILGAASATGVMYYAGWRHTPEREFTVAVYMVPDATVAERTAVREALGGLPAVDGVRVEDEALHLTALGRDFDCSPIPVIRASAGVDRVRVTMRPLGRRVGAVLGC</sequence>
<keyword evidence="1" id="KW-0472">Membrane</keyword>
<evidence type="ECO:0000313" key="2">
    <source>
        <dbReference type="EMBL" id="MBB3099611.1"/>
    </source>
</evidence>
<keyword evidence="2" id="KW-0132">Cell division</keyword>
<keyword evidence="1" id="KW-0812">Transmembrane</keyword>
<protein>
    <submittedName>
        <fullName evidence="2">Cell division protein FtsX</fullName>
    </submittedName>
</protein>
<keyword evidence="3" id="KW-1185">Reference proteome</keyword>
<dbReference type="AlphaFoldDB" id="A0A7W5FIE7"/>
<dbReference type="Proteomes" id="UP000590749">
    <property type="component" value="Unassembled WGS sequence"/>
</dbReference>
<proteinExistence type="predicted"/>
<dbReference type="EMBL" id="JACHXF010000020">
    <property type="protein sequence ID" value="MBB3099611.1"/>
    <property type="molecule type" value="Genomic_DNA"/>
</dbReference>
<gene>
    <name evidence="2" type="ORF">FHR83_007320</name>
</gene>
<name>A0A7W5FIE7_9ACTN</name>
<keyword evidence="1" id="KW-1133">Transmembrane helix</keyword>
<keyword evidence="2" id="KW-0131">Cell cycle</keyword>